<dbReference type="PANTHER" id="PTHR39640">
    <property type="entry name" value="VNG6129C"/>
    <property type="match status" value="1"/>
</dbReference>
<sequence length="420" mass="47000">MLTGNLVRVRNSKNRVIPQYLDRDNGYWLEVSESLLLIFREGVGMSRGEIASEIEAVVGKGMSSLVHQGLAKVLEDRAEFEVVADVPPEELREKVFTAAAEQRKALAGSSRPGLREPFRRDEVLAAVGKELDLPPDQVVSGMFADLKDENTLLRFDGLSAIGLIDRYNVALAQAVLLRSVQLEAEVRGERPPRYRQLFRHLKFHRLLYQVKGSMASGYTFFLDGPLSLFMATNRYGLQMALFLPALLLCSDFRIDAELRWGPKRQPRTFHLGSADGLVSHYQDAGQYVPAEILAFLDRFRQLAPEWDVSEATELVDLGREGVWVPDLRFVHLPTGTDVLVEVLGFWKRSALDRLLRVLPKHGPPRYLLAISDSMKVDEGAIQGLSGPVLRFKEIPNAKEMLALLRGFLPGASQPTLLDAD</sequence>
<reference evidence="1 2" key="1">
    <citation type="submission" date="2019-02" db="EMBL/GenBank/DDBJ databases">
        <title>Deep-cultivation of Planctomycetes and their phenomic and genomic characterization uncovers novel biology.</title>
        <authorList>
            <person name="Wiegand S."/>
            <person name="Jogler M."/>
            <person name="Boedeker C."/>
            <person name="Pinto D."/>
            <person name="Vollmers J."/>
            <person name="Rivas-Marin E."/>
            <person name="Kohn T."/>
            <person name="Peeters S.H."/>
            <person name="Heuer A."/>
            <person name="Rast P."/>
            <person name="Oberbeckmann S."/>
            <person name="Bunk B."/>
            <person name="Jeske O."/>
            <person name="Meyerdierks A."/>
            <person name="Storesund J.E."/>
            <person name="Kallscheuer N."/>
            <person name="Luecker S."/>
            <person name="Lage O.M."/>
            <person name="Pohl T."/>
            <person name="Merkel B.J."/>
            <person name="Hornburger P."/>
            <person name="Mueller R.-W."/>
            <person name="Bruemmer F."/>
            <person name="Labrenz M."/>
            <person name="Spormann A.M."/>
            <person name="Op den Camp H."/>
            <person name="Overmann J."/>
            <person name="Amann R."/>
            <person name="Jetten M.S.M."/>
            <person name="Mascher T."/>
            <person name="Medema M.H."/>
            <person name="Devos D.P."/>
            <person name="Kaster A.-K."/>
            <person name="Ovreas L."/>
            <person name="Rohde M."/>
            <person name="Galperin M.Y."/>
            <person name="Jogler C."/>
        </authorList>
    </citation>
    <scope>NUCLEOTIDE SEQUENCE [LARGE SCALE GENOMIC DNA]</scope>
    <source>
        <strain evidence="1 2">ElP</strain>
    </source>
</reference>
<dbReference type="EMBL" id="CP036426">
    <property type="protein sequence ID" value="QDV33476.1"/>
    <property type="molecule type" value="Genomic_DNA"/>
</dbReference>
<dbReference type="RefSeq" id="WP_145267843.1">
    <property type="nucleotide sequence ID" value="NZ_CP036426.1"/>
</dbReference>
<accession>A0A518GY00</accession>
<name>A0A518GY00_9BACT</name>
<dbReference type="Pfam" id="PF05626">
    <property type="entry name" value="DUF790"/>
    <property type="match status" value="1"/>
</dbReference>
<dbReference type="InterPro" id="IPR008508">
    <property type="entry name" value="Bax1"/>
</dbReference>
<dbReference type="Proteomes" id="UP000317835">
    <property type="component" value="Chromosome"/>
</dbReference>
<dbReference type="PIRSF" id="PIRSF019435">
    <property type="entry name" value="UCP019435"/>
    <property type="match status" value="1"/>
</dbReference>
<organism evidence="1 2">
    <name type="scientific">Tautonia plasticadhaerens</name>
    <dbReference type="NCBI Taxonomy" id="2527974"/>
    <lineage>
        <taxon>Bacteria</taxon>
        <taxon>Pseudomonadati</taxon>
        <taxon>Planctomycetota</taxon>
        <taxon>Planctomycetia</taxon>
        <taxon>Isosphaerales</taxon>
        <taxon>Isosphaeraceae</taxon>
        <taxon>Tautonia</taxon>
    </lineage>
</organism>
<gene>
    <name evidence="1" type="ORF">ElP_13490</name>
</gene>
<protein>
    <recommendedName>
        <fullName evidence="3">DUF790 family protein</fullName>
    </recommendedName>
</protein>
<evidence type="ECO:0008006" key="3">
    <source>
        <dbReference type="Google" id="ProtNLM"/>
    </source>
</evidence>
<dbReference type="AlphaFoldDB" id="A0A518GY00"/>
<evidence type="ECO:0000313" key="2">
    <source>
        <dbReference type="Proteomes" id="UP000317835"/>
    </source>
</evidence>
<evidence type="ECO:0000313" key="1">
    <source>
        <dbReference type="EMBL" id="QDV33476.1"/>
    </source>
</evidence>
<keyword evidence="2" id="KW-1185">Reference proteome</keyword>
<dbReference type="PANTHER" id="PTHR39640:SF1">
    <property type="entry name" value="DUF790 FAMILY PROTEIN"/>
    <property type="match status" value="1"/>
</dbReference>
<dbReference type="KEGG" id="tpla:ElP_13490"/>
<proteinExistence type="predicted"/>
<dbReference type="OrthoDB" id="5292613at2"/>